<evidence type="ECO:0000259" key="4">
    <source>
        <dbReference type="PROSITE" id="PS51186"/>
    </source>
</evidence>
<gene>
    <name evidence="5" type="ORF">N1027_07325</name>
</gene>
<dbReference type="RefSeq" id="WP_259506576.1">
    <property type="nucleotide sequence ID" value="NZ_JANLCM010000001.1"/>
</dbReference>
<evidence type="ECO:0000313" key="5">
    <source>
        <dbReference type="EMBL" id="MCS5717945.1"/>
    </source>
</evidence>
<keyword evidence="2" id="KW-0012">Acyltransferase</keyword>
<keyword evidence="3" id="KW-1133">Transmembrane helix</keyword>
<dbReference type="CDD" id="cd04301">
    <property type="entry name" value="NAT_SF"/>
    <property type="match status" value="1"/>
</dbReference>
<reference evidence="5" key="1">
    <citation type="submission" date="2022-08" db="EMBL/GenBank/DDBJ databases">
        <authorList>
            <person name="Deng Y."/>
            <person name="Han X.-F."/>
            <person name="Zhang Y.-Q."/>
        </authorList>
    </citation>
    <scope>NUCLEOTIDE SEQUENCE</scope>
    <source>
        <strain evidence="5">CPCC 205763</strain>
    </source>
</reference>
<sequence length="154" mass="17241">MVPSVDVREATAGDAAALAGIAAAAYAVYLPRMPDGMRPVPMDANYAAVVERGGVWVTERDGTITGFVVIVVSTDHVLLENIAVHPDFQGQGVGRRLLALVEDITRRQRLTTIRLYTHVVMVENQRLYERLGYVETERRRDDDRDRVFYEKALP</sequence>
<name>A0ABT2GRM7_9MICO</name>
<accession>A0ABT2GRM7</accession>
<dbReference type="InterPro" id="IPR050832">
    <property type="entry name" value="Bact_Acetyltransf"/>
</dbReference>
<dbReference type="EMBL" id="JANLCM010000001">
    <property type="protein sequence ID" value="MCS5717945.1"/>
    <property type="molecule type" value="Genomic_DNA"/>
</dbReference>
<feature type="transmembrane region" description="Helical" evidence="3">
    <location>
        <begin position="12"/>
        <end position="30"/>
    </location>
</feature>
<evidence type="ECO:0000256" key="1">
    <source>
        <dbReference type="ARBA" id="ARBA00022679"/>
    </source>
</evidence>
<comment type="caution">
    <text evidence="5">The sequence shown here is derived from an EMBL/GenBank/DDBJ whole genome shotgun (WGS) entry which is preliminary data.</text>
</comment>
<keyword evidence="1" id="KW-0808">Transferase</keyword>
<protein>
    <submittedName>
        <fullName evidence="5">GNAT family N-acetyltransferase</fullName>
    </submittedName>
</protein>
<dbReference type="Gene3D" id="3.40.630.30">
    <property type="match status" value="1"/>
</dbReference>
<evidence type="ECO:0000313" key="6">
    <source>
        <dbReference type="Proteomes" id="UP001165584"/>
    </source>
</evidence>
<organism evidence="5 6">
    <name type="scientific">Herbiconiux aconitum</name>
    <dbReference type="NCBI Taxonomy" id="2970913"/>
    <lineage>
        <taxon>Bacteria</taxon>
        <taxon>Bacillati</taxon>
        <taxon>Actinomycetota</taxon>
        <taxon>Actinomycetes</taxon>
        <taxon>Micrococcales</taxon>
        <taxon>Microbacteriaceae</taxon>
        <taxon>Herbiconiux</taxon>
    </lineage>
</organism>
<dbReference type="PANTHER" id="PTHR43877:SF2">
    <property type="entry name" value="AMINOALKYLPHOSPHONATE N-ACETYLTRANSFERASE-RELATED"/>
    <property type="match status" value="1"/>
</dbReference>
<dbReference type="PROSITE" id="PS51186">
    <property type="entry name" value="GNAT"/>
    <property type="match status" value="1"/>
</dbReference>
<keyword evidence="6" id="KW-1185">Reference proteome</keyword>
<keyword evidence="3" id="KW-0472">Membrane</keyword>
<feature type="domain" description="N-acetyltransferase" evidence="4">
    <location>
        <begin position="5"/>
        <end position="154"/>
    </location>
</feature>
<dbReference type="Pfam" id="PF13508">
    <property type="entry name" value="Acetyltransf_7"/>
    <property type="match status" value="1"/>
</dbReference>
<dbReference type="Proteomes" id="UP001165584">
    <property type="component" value="Unassembled WGS sequence"/>
</dbReference>
<evidence type="ECO:0000256" key="3">
    <source>
        <dbReference type="SAM" id="Phobius"/>
    </source>
</evidence>
<dbReference type="InterPro" id="IPR016181">
    <property type="entry name" value="Acyl_CoA_acyltransferase"/>
</dbReference>
<dbReference type="InterPro" id="IPR000182">
    <property type="entry name" value="GNAT_dom"/>
</dbReference>
<evidence type="ECO:0000256" key="2">
    <source>
        <dbReference type="ARBA" id="ARBA00023315"/>
    </source>
</evidence>
<proteinExistence type="predicted"/>
<keyword evidence="3" id="KW-0812">Transmembrane</keyword>
<dbReference type="PANTHER" id="PTHR43877">
    <property type="entry name" value="AMINOALKYLPHOSPHONATE N-ACETYLTRANSFERASE-RELATED-RELATED"/>
    <property type="match status" value="1"/>
</dbReference>
<dbReference type="SUPFAM" id="SSF55729">
    <property type="entry name" value="Acyl-CoA N-acyltransferases (Nat)"/>
    <property type="match status" value="1"/>
</dbReference>